<keyword evidence="1" id="KW-0472">Membrane</keyword>
<keyword evidence="3" id="KW-1185">Reference proteome</keyword>
<name>A0A4R1KTM2_9FLAO</name>
<proteinExistence type="predicted"/>
<gene>
    <name evidence="2" type="ORF">DFQ05_1347</name>
</gene>
<organism evidence="2 3">
    <name type="scientific">Winogradskyella wandonensis</name>
    <dbReference type="NCBI Taxonomy" id="1442586"/>
    <lineage>
        <taxon>Bacteria</taxon>
        <taxon>Pseudomonadati</taxon>
        <taxon>Bacteroidota</taxon>
        <taxon>Flavobacteriia</taxon>
        <taxon>Flavobacteriales</taxon>
        <taxon>Flavobacteriaceae</taxon>
        <taxon>Winogradskyella</taxon>
    </lineage>
</organism>
<keyword evidence="1" id="KW-0812">Transmembrane</keyword>
<feature type="transmembrane region" description="Helical" evidence="1">
    <location>
        <begin position="69"/>
        <end position="86"/>
    </location>
</feature>
<protein>
    <recommendedName>
        <fullName evidence="4">VanZ like protein</fullName>
    </recommendedName>
</protein>
<evidence type="ECO:0000313" key="3">
    <source>
        <dbReference type="Proteomes" id="UP000295714"/>
    </source>
</evidence>
<feature type="transmembrane region" description="Helical" evidence="1">
    <location>
        <begin position="98"/>
        <end position="119"/>
    </location>
</feature>
<keyword evidence="1" id="KW-1133">Transmembrane helix</keyword>
<dbReference type="AlphaFoldDB" id="A0A4R1KTM2"/>
<dbReference type="Proteomes" id="UP000295714">
    <property type="component" value="Unassembled WGS sequence"/>
</dbReference>
<dbReference type="PANTHER" id="PTHR28008:SF1">
    <property type="entry name" value="DOMAIN PROTEIN, PUTATIVE (AFU_ORTHOLOGUE AFUA_3G10980)-RELATED"/>
    <property type="match status" value="1"/>
</dbReference>
<accession>A0A4R1KTM2</accession>
<comment type="caution">
    <text evidence="2">The sequence shown here is derived from an EMBL/GenBank/DDBJ whole genome shotgun (WGS) entry which is preliminary data.</text>
</comment>
<evidence type="ECO:0000256" key="1">
    <source>
        <dbReference type="SAM" id="Phobius"/>
    </source>
</evidence>
<feature type="transmembrane region" description="Helical" evidence="1">
    <location>
        <begin position="44"/>
        <end position="62"/>
    </location>
</feature>
<evidence type="ECO:0008006" key="4">
    <source>
        <dbReference type="Google" id="ProtNLM"/>
    </source>
</evidence>
<evidence type="ECO:0000313" key="2">
    <source>
        <dbReference type="EMBL" id="TCK67569.1"/>
    </source>
</evidence>
<dbReference type="EMBL" id="SMGI01000002">
    <property type="protein sequence ID" value="TCK67569.1"/>
    <property type="molecule type" value="Genomic_DNA"/>
</dbReference>
<sequence>MVLKNPRAVLLVAILYTIVLLYFTFANAENVLPDTKIKHQDKIFHFIAYTGLAILWCYNFILYRLKRPLLIGFASTLVLGLFLELIQEKVNPLRTFDVLDLTANGLGVLLGTIVVALFFRKLKLK</sequence>
<reference evidence="2 3" key="1">
    <citation type="journal article" date="2015" name="Stand. Genomic Sci.">
        <title>Genomic Encyclopedia of Bacterial and Archaeal Type Strains, Phase III: the genomes of soil and plant-associated and newly described type strains.</title>
        <authorList>
            <person name="Whitman W.B."/>
            <person name="Woyke T."/>
            <person name="Klenk H.P."/>
            <person name="Zhou Y."/>
            <person name="Lilburn T.G."/>
            <person name="Beck B.J."/>
            <person name="De Vos P."/>
            <person name="Vandamme P."/>
            <person name="Eisen J.A."/>
            <person name="Garrity G."/>
            <person name="Hugenholtz P."/>
            <person name="Kyrpides N.C."/>
        </authorList>
    </citation>
    <scope>NUCLEOTIDE SEQUENCE [LARGE SCALE GENOMIC DNA]</scope>
    <source>
        <strain evidence="2 3">CECT 8445</strain>
    </source>
</reference>
<dbReference type="PANTHER" id="PTHR28008">
    <property type="entry name" value="DOMAIN PROTEIN, PUTATIVE (AFU_ORTHOLOGUE AFUA_3G10980)-RELATED"/>
    <property type="match status" value="1"/>
</dbReference>
<dbReference type="NCBIfam" id="NF037970">
    <property type="entry name" value="vanZ_1"/>
    <property type="match status" value="1"/>
</dbReference>